<dbReference type="EMBL" id="JAIWYP010000008">
    <property type="protein sequence ID" value="KAH3789314.1"/>
    <property type="molecule type" value="Genomic_DNA"/>
</dbReference>
<comment type="caution">
    <text evidence="2">The sequence shown here is derived from an EMBL/GenBank/DDBJ whole genome shotgun (WGS) entry which is preliminary data.</text>
</comment>
<accession>A0A9D4F102</accession>
<proteinExistence type="predicted"/>
<gene>
    <name evidence="2" type="ORF">DPMN_167489</name>
</gene>
<feature type="region of interest" description="Disordered" evidence="1">
    <location>
        <begin position="1"/>
        <end position="46"/>
    </location>
</feature>
<sequence length="134" mass="14686">MPLNVQPAAQHTRELPVPQNACSDLSSSHNEELPVTQTPATSQVHLSAADTRATNPFLISKTTDQHSQNNNYVVPPIFKTPLLPSDNQLTCTTECDVLKQQFMRKYTETSATSSLKSHGRPAARSSDASIRADR</sequence>
<reference evidence="2" key="2">
    <citation type="submission" date="2020-11" db="EMBL/GenBank/DDBJ databases">
        <authorList>
            <person name="McCartney M.A."/>
            <person name="Auch B."/>
            <person name="Kono T."/>
            <person name="Mallez S."/>
            <person name="Becker A."/>
            <person name="Gohl D.M."/>
            <person name="Silverstein K.A.T."/>
            <person name="Koren S."/>
            <person name="Bechman K.B."/>
            <person name="Herman A."/>
            <person name="Abrahante J.E."/>
            <person name="Garbe J."/>
        </authorList>
    </citation>
    <scope>NUCLEOTIDE SEQUENCE</scope>
    <source>
        <strain evidence="2">Duluth1</strain>
        <tissue evidence="2">Whole animal</tissue>
    </source>
</reference>
<evidence type="ECO:0000256" key="1">
    <source>
        <dbReference type="SAM" id="MobiDB-lite"/>
    </source>
</evidence>
<feature type="compositionally biased region" description="Low complexity" evidence="1">
    <location>
        <begin position="120"/>
        <end position="134"/>
    </location>
</feature>
<evidence type="ECO:0000313" key="3">
    <source>
        <dbReference type="Proteomes" id="UP000828390"/>
    </source>
</evidence>
<dbReference type="AlphaFoldDB" id="A0A9D4F102"/>
<dbReference type="Proteomes" id="UP000828390">
    <property type="component" value="Unassembled WGS sequence"/>
</dbReference>
<organism evidence="2 3">
    <name type="scientific">Dreissena polymorpha</name>
    <name type="common">Zebra mussel</name>
    <name type="synonym">Mytilus polymorpha</name>
    <dbReference type="NCBI Taxonomy" id="45954"/>
    <lineage>
        <taxon>Eukaryota</taxon>
        <taxon>Metazoa</taxon>
        <taxon>Spiralia</taxon>
        <taxon>Lophotrochozoa</taxon>
        <taxon>Mollusca</taxon>
        <taxon>Bivalvia</taxon>
        <taxon>Autobranchia</taxon>
        <taxon>Heteroconchia</taxon>
        <taxon>Euheterodonta</taxon>
        <taxon>Imparidentia</taxon>
        <taxon>Neoheterodontei</taxon>
        <taxon>Myida</taxon>
        <taxon>Dreissenoidea</taxon>
        <taxon>Dreissenidae</taxon>
        <taxon>Dreissena</taxon>
    </lineage>
</organism>
<reference evidence="2" key="1">
    <citation type="journal article" date="2019" name="bioRxiv">
        <title>The Genome of the Zebra Mussel, Dreissena polymorpha: A Resource for Invasive Species Research.</title>
        <authorList>
            <person name="McCartney M.A."/>
            <person name="Auch B."/>
            <person name="Kono T."/>
            <person name="Mallez S."/>
            <person name="Zhang Y."/>
            <person name="Obille A."/>
            <person name="Becker A."/>
            <person name="Abrahante J.E."/>
            <person name="Garbe J."/>
            <person name="Badalamenti J.P."/>
            <person name="Herman A."/>
            <person name="Mangelson H."/>
            <person name="Liachko I."/>
            <person name="Sullivan S."/>
            <person name="Sone E.D."/>
            <person name="Koren S."/>
            <person name="Silverstein K.A.T."/>
            <person name="Beckman K.B."/>
            <person name="Gohl D.M."/>
        </authorList>
    </citation>
    <scope>NUCLEOTIDE SEQUENCE</scope>
    <source>
        <strain evidence="2">Duluth1</strain>
        <tissue evidence="2">Whole animal</tissue>
    </source>
</reference>
<feature type="compositionally biased region" description="Polar residues" evidence="1">
    <location>
        <begin position="35"/>
        <end position="45"/>
    </location>
</feature>
<protein>
    <submittedName>
        <fullName evidence="2">Uncharacterized protein</fullName>
    </submittedName>
</protein>
<evidence type="ECO:0000313" key="2">
    <source>
        <dbReference type="EMBL" id="KAH3789314.1"/>
    </source>
</evidence>
<name>A0A9D4F102_DREPO</name>
<feature type="region of interest" description="Disordered" evidence="1">
    <location>
        <begin position="107"/>
        <end position="134"/>
    </location>
</feature>
<keyword evidence="3" id="KW-1185">Reference proteome</keyword>